<protein>
    <submittedName>
        <fullName evidence="5">3'-5' exonuclease</fullName>
    </submittedName>
</protein>
<dbReference type="SUPFAM" id="SSF53098">
    <property type="entry name" value="Ribonuclease H-like"/>
    <property type="match status" value="1"/>
</dbReference>
<dbReference type="Proteomes" id="UP000253383">
    <property type="component" value="Unassembled WGS sequence"/>
</dbReference>
<name>A0A368JG93_9BACT</name>
<reference evidence="5 6" key="1">
    <citation type="submission" date="2018-07" db="EMBL/GenBank/DDBJ databases">
        <title>Genome analysis of Larkinella rosea.</title>
        <authorList>
            <person name="Zhou Z."/>
            <person name="Wang G."/>
        </authorList>
    </citation>
    <scope>NUCLEOTIDE SEQUENCE [LARGE SCALE GENOMIC DNA]</scope>
    <source>
        <strain evidence="6">zzj9</strain>
    </source>
</reference>
<evidence type="ECO:0000256" key="2">
    <source>
        <dbReference type="ARBA" id="ARBA00022801"/>
    </source>
</evidence>
<evidence type="ECO:0000313" key="6">
    <source>
        <dbReference type="Proteomes" id="UP000253383"/>
    </source>
</evidence>
<dbReference type="GO" id="GO:0003676">
    <property type="term" value="F:nucleic acid binding"/>
    <property type="evidence" value="ECO:0007669"/>
    <property type="project" value="InterPro"/>
</dbReference>
<dbReference type="PANTHER" id="PTHR30231">
    <property type="entry name" value="DNA POLYMERASE III SUBUNIT EPSILON"/>
    <property type="match status" value="1"/>
</dbReference>
<sequence length="205" mass="23695">MPFLVLDLEMTGPEPDWNEIIQVGAVLFDDNWVEKGQYLTNVYPENEDAFSSSSEKIHNLSLADLEDAPMIYDVLPELEEWIIKQLGIQKTQKTTDNNPYLREVIICGQSVINDINFLKEAYRLEKLKWPYSRTLVDLHTLSYFAFRILKKNKKPVPQRLSLKEIAGHFGFERESDIHNALEDAVLTAKCLKEVFKLADHLKLGE</sequence>
<dbReference type="GO" id="GO:0008408">
    <property type="term" value="F:3'-5' exonuclease activity"/>
    <property type="evidence" value="ECO:0007669"/>
    <property type="project" value="TreeGrafter"/>
</dbReference>
<dbReference type="GO" id="GO:0005829">
    <property type="term" value="C:cytosol"/>
    <property type="evidence" value="ECO:0007669"/>
    <property type="project" value="TreeGrafter"/>
</dbReference>
<evidence type="ECO:0000256" key="1">
    <source>
        <dbReference type="ARBA" id="ARBA00022722"/>
    </source>
</evidence>
<dbReference type="PANTHER" id="PTHR30231:SF4">
    <property type="entry name" value="PROTEIN NEN2"/>
    <property type="match status" value="1"/>
</dbReference>
<accession>A0A368JG93</accession>
<dbReference type="SMART" id="SM00479">
    <property type="entry name" value="EXOIII"/>
    <property type="match status" value="1"/>
</dbReference>
<feature type="domain" description="Exonuclease" evidence="4">
    <location>
        <begin position="2"/>
        <end position="203"/>
    </location>
</feature>
<keyword evidence="6" id="KW-1185">Reference proteome</keyword>
<dbReference type="InterPro" id="IPR013520">
    <property type="entry name" value="Ribonucl_H"/>
</dbReference>
<keyword evidence="2" id="KW-0378">Hydrolase</keyword>
<dbReference type="GO" id="GO:0006259">
    <property type="term" value="P:DNA metabolic process"/>
    <property type="evidence" value="ECO:0007669"/>
    <property type="project" value="UniProtKB-ARBA"/>
</dbReference>
<dbReference type="AlphaFoldDB" id="A0A368JG93"/>
<dbReference type="EMBL" id="QOWE01000031">
    <property type="protein sequence ID" value="RCR66096.1"/>
    <property type="molecule type" value="Genomic_DNA"/>
</dbReference>
<organism evidence="5 6">
    <name type="scientific">Larkinella punicea</name>
    <dbReference type="NCBI Taxonomy" id="2315727"/>
    <lineage>
        <taxon>Bacteria</taxon>
        <taxon>Pseudomonadati</taxon>
        <taxon>Bacteroidota</taxon>
        <taxon>Cytophagia</taxon>
        <taxon>Cytophagales</taxon>
        <taxon>Spirosomataceae</taxon>
        <taxon>Larkinella</taxon>
    </lineage>
</organism>
<dbReference type="InterPro" id="IPR036397">
    <property type="entry name" value="RNaseH_sf"/>
</dbReference>
<evidence type="ECO:0000313" key="5">
    <source>
        <dbReference type="EMBL" id="RCR66096.1"/>
    </source>
</evidence>
<dbReference type="Gene3D" id="3.30.420.10">
    <property type="entry name" value="Ribonuclease H-like superfamily/Ribonuclease H"/>
    <property type="match status" value="1"/>
</dbReference>
<evidence type="ECO:0000259" key="4">
    <source>
        <dbReference type="SMART" id="SM00479"/>
    </source>
</evidence>
<dbReference type="Pfam" id="PF00929">
    <property type="entry name" value="RNase_T"/>
    <property type="match status" value="1"/>
</dbReference>
<dbReference type="InterPro" id="IPR012337">
    <property type="entry name" value="RNaseH-like_sf"/>
</dbReference>
<dbReference type="CDD" id="cd06127">
    <property type="entry name" value="DEDDh"/>
    <property type="match status" value="1"/>
</dbReference>
<keyword evidence="3 5" id="KW-0269">Exonuclease</keyword>
<dbReference type="OrthoDB" id="9803925at2"/>
<keyword evidence="1" id="KW-0540">Nuclease</keyword>
<gene>
    <name evidence="5" type="ORF">DUE52_28435</name>
</gene>
<comment type="caution">
    <text evidence="5">The sequence shown here is derived from an EMBL/GenBank/DDBJ whole genome shotgun (WGS) entry which is preliminary data.</text>
</comment>
<evidence type="ECO:0000256" key="3">
    <source>
        <dbReference type="ARBA" id="ARBA00022839"/>
    </source>
</evidence>
<dbReference type="RefSeq" id="WP_114409488.1">
    <property type="nucleotide sequence ID" value="NZ_QOWE01000031.1"/>
</dbReference>
<proteinExistence type="predicted"/>